<keyword evidence="3" id="KW-1185">Reference proteome</keyword>
<keyword evidence="1" id="KW-0472">Membrane</keyword>
<evidence type="ECO:0000256" key="1">
    <source>
        <dbReference type="SAM" id="Phobius"/>
    </source>
</evidence>
<comment type="caution">
    <text evidence="2">The sequence shown here is derived from an EMBL/GenBank/DDBJ whole genome shotgun (WGS) entry which is preliminary data.</text>
</comment>
<name>A0AAV5UVU6_9BILA</name>
<keyword evidence="1" id="KW-1133">Transmembrane helix</keyword>
<protein>
    <submittedName>
        <fullName evidence="2">Uncharacterized protein</fullName>
    </submittedName>
</protein>
<keyword evidence="1" id="KW-0812">Transmembrane</keyword>
<dbReference type="Proteomes" id="UP001432322">
    <property type="component" value="Unassembled WGS sequence"/>
</dbReference>
<reference evidence="2" key="1">
    <citation type="submission" date="2023-10" db="EMBL/GenBank/DDBJ databases">
        <title>Genome assembly of Pristionchus species.</title>
        <authorList>
            <person name="Yoshida K."/>
            <person name="Sommer R.J."/>
        </authorList>
    </citation>
    <scope>NUCLEOTIDE SEQUENCE</scope>
    <source>
        <strain evidence="2">RS5133</strain>
    </source>
</reference>
<feature type="transmembrane region" description="Helical" evidence="1">
    <location>
        <begin position="6"/>
        <end position="25"/>
    </location>
</feature>
<proteinExistence type="predicted"/>
<feature type="non-terminal residue" evidence="2">
    <location>
        <position position="1"/>
    </location>
</feature>
<evidence type="ECO:0000313" key="3">
    <source>
        <dbReference type="Proteomes" id="UP001432322"/>
    </source>
</evidence>
<dbReference type="EMBL" id="BTSY01000001">
    <property type="protein sequence ID" value="GMT11392.1"/>
    <property type="molecule type" value="Genomic_DNA"/>
</dbReference>
<accession>A0AAV5UVU6</accession>
<organism evidence="2 3">
    <name type="scientific">Pristionchus fissidentatus</name>
    <dbReference type="NCBI Taxonomy" id="1538716"/>
    <lineage>
        <taxon>Eukaryota</taxon>
        <taxon>Metazoa</taxon>
        <taxon>Ecdysozoa</taxon>
        <taxon>Nematoda</taxon>
        <taxon>Chromadorea</taxon>
        <taxon>Rhabditida</taxon>
        <taxon>Rhabditina</taxon>
        <taxon>Diplogasteromorpha</taxon>
        <taxon>Diplogasteroidea</taxon>
        <taxon>Neodiplogasteridae</taxon>
        <taxon>Pristionchus</taxon>
    </lineage>
</organism>
<sequence length="67" mass="7650">LTRTSSIVMMMVVAVYTTVMVMVMGRANHCNHRRKQDKQNEEACRSHGCTHLSIAPTHVPFYTNEQT</sequence>
<dbReference type="AlphaFoldDB" id="A0AAV5UVU6"/>
<gene>
    <name evidence="2" type="ORF">PFISCL1PPCAC_2689</name>
</gene>
<evidence type="ECO:0000313" key="2">
    <source>
        <dbReference type="EMBL" id="GMT11392.1"/>
    </source>
</evidence>